<evidence type="ECO:0000313" key="16">
    <source>
        <dbReference type="EMBL" id="CAL5220116.1"/>
    </source>
</evidence>
<gene>
    <name evidence="16" type="primary">g2069</name>
    <name evidence="16" type="ORF">VP750_LOCUS1775</name>
</gene>
<keyword evidence="4" id="KW-0004">4Fe-4S</keyword>
<evidence type="ECO:0000256" key="1">
    <source>
        <dbReference type="ARBA" id="ARBA00001929"/>
    </source>
</evidence>
<dbReference type="InterPro" id="IPR045854">
    <property type="entry name" value="NO2/SO3_Rdtase_4Fe4S_sf"/>
</dbReference>
<dbReference type="Pfam" id="PF03460">
    <property type="entry name" value="NIR_SIR_ferr"/>
    <property type="match status" value="2"/>
</dbReference>
<keyword evidence="7" id="KW-0560">Oxidoreductase</keyword>
<dbReference type="InterPro" id="IPR006067">
    <property type="entry name" value="NO2/SO3_Rdtase_4Fe4S_dom"/>
</dbReference>
<keyword evidence="17" id="KW-1185">Reference proteome</keyword>
<dbReference type="SUPFAM" id="SSF55124">
    <property type="entry name" value="Nitrite/Sulfite reductase N-terminal domain-like"/>
    <property type="match status" value="2"/>
</dbReference>
<comment type="caution">
    <text evidence="16">The sequence shown here is derived from an EMBL/GenBank/DDBJ whole genome shotgun (WGS) entry which is preliminary data.</text>
</comment>
<comment type="similarity">
    <text evidence="3">Belongs to the nitrite and sulfite reductase 4Fe-4S domain family.</text>
</comment>
<evidence type="ECO:0000256" key="8">
    <source>
        <dbReference type="ARBA" id="ARBA00023004"/>
    </source>
</evidence>
<evidence type="ECO:0000259" key="14">
    <source>
        <dbReference type="Pfam" id="PF01077"/>
    </source>
</evidence>
<dbReference type="InterPro" id="IPR036136">
    <property type="entry name" value="Nit/Sulf_reduc_fer-like_dom_sf"/>
</dbReference>
<dbReference type="InterPro" id="IPR005117">
    <property type="entry name" value="NiRdtase/SiRdtase_haem-b_fer"/>
</dbReference>
<dbReference type="PANTHER" id="PTHR32439">
    <property type="entry name" value="FERREDOXIN--NITRITE REDUCTASE, CHLOROPLASTIC"/>
    <property type="match status" value="1"/>
</dbReference>
<feature type="compositionally biased region" description="Polar residues" evidence="13">
    <location>
        <begin position="619"/>
        <end position="628"/>
    </location>
</feature>
<evidence type="ECO:0000256" key="11">
    <source>
        <dbReference type="ARBA" id="ARBA00040459"/>
    </source>
</evidence>
<dbReference type="Proteomes" id="UP001497392">
    <property type="component" value="Unassembled WGS sequence"/>
</dbReference>
<evidence type="ECO:0000259" key="15">
    <source>
        <dbReference type="Pfam" id="PF03460"/>
    </source>
</evidence>
<feature type="domain" description="Nitrite/Sulfite reductase ferredoxin-like" evidence="15">
    <location>
        <begin position="158"/>
        <end position="222"/>
    </location>
</feature>
<evidence type="ECO:0000313" key="17">
    <source>
        <dbReference type="Proteomes" id="UP001497392"/>
    </source>
</evidence>
<evidence type="ECO:0000256" key="3">
    <source>
        <dbReference type="ARBA" id="ARBA00010429"/>
    </source>
</evidence>
<evidence type="ECO:0000256" key="12">
    <source>
        <dbReference type="ARBA" id="ARBA00048538"/>
    </source>
</evidence>
<evidence type="ECO:0000256" key="13">
    <source>
        <dbReference type="SAM" id="MobiDB-lite"/>
    </source>
</evidence>
<reference evidence="16 17" key="1">
    <citation type="submission" date="2024-06" db="EMBL/GenBank/DDBJ databases">
        <authorList>
            <person name="Kraege A."/>
            <person name="Thomma B."/>
        </authorList>
    </citation>
    <scope>NUCLEOTIDE SEQUENCE [LARGE SCALE GENOMIC DNA]</scope>
</reference>
<proteinExistence type="inferred from homology"/>
<feature type="domain" description="Nitrite/sulphite reductase 4Fe-4S" evidence="14">
    <location>
        <begin position="233"/>
        <end position="393"/>
    </location>
</feature>
<dbReference type="NCBIfam" id="NF007125">
    <property type="entry name" value="PRK09566.1"/>
    <property type="match status" value="1"/>
</dbReference>
<dbReference type="InterPro" id="IPR051329">
    <property type="entry name" value="NIR_SIR_4Fe-4S"/>
</dbReference>
<dbReference type="PRINTS" id="PR00397">
    <property type="entry name" value="SIROHAEM"/>
</dbReference>
<keyword evidence="9" id="KW-0411">Iron-sulfur</keyword>
<dbReference type="PROSITE" id="PS00365">
    <property type="entry name" value="NIR_SIR"/>
    <property type="match status" value="1"/>
</dbReference>
<dbReference type="Pfam" id="PF01077">
    <property type="entry name" value="NIR_SIR"/>
    <property type="match status" value="2"/>
</dbReference>
<dbReference type="InterPro" id="IPR006066">
    <property type="entry name" value="NO2/SO3_Rdtase_FeS/sirohaem_BS"/>
</dbReference>
<dbReference type="Gene3D" id="3.90.480.20">
    <property type="match status" value="1"/>
</dbReference>
<evidence type="ECO:0000256" key="10">
    <source>
        <dbReference type="ARBA" id="ARBA00038893"/>
    </source>
</evidence>
<accession>A0ABP1FMF8</accession>
<organism evidence="16 17">
    <name type="scientific">Coccomyxa viridis</name>
    <dbReference type="NCBI Taxonomy" id="1274662"/>
    <lineage>
        <taxon>Eukaryota</taxon>
        <taxon>Viridiplantae</taxon>
        <taxon>Chlorophyta</taxon>
        <taxon>core chlorophytes</taxon>
        <taxon>Trebouxiophyceae</taxon>
        <taxon>Trebouxiophyceae incertae sedis</taxon>
        <taxon>Coccomyxaceae</taxon>
        <taxon>Coccomyxa</taxon>
    </lineage>
</organism>
<evidence type="ECO:0000256" key="6">
    <source>
        <dbReference type="ARBA" id="ARBA00022723"/>
    </source>
</evidence>
<comment type="pathway">
    <text evidence="2">Nitrogen metabolism; nitrate reduction (assimilation).</text>
</comment>
<dbReference type="SUPFAM" id="SSF56014">
    <property type="entry name" value="Nitrite and sulphite reductase 4Fe-4S domain-like"/>
    <property type="match status" value="2"/>
</dbReference>
<keyword evidence="8" id="KW-0408">Iron</keyword>
<name>A0ABP1FMF8_9CHLO</name>
<feature type="domain" description="Nitrite/sulphite reductase 4Fe-4S" evidence="14">
    <location>
        <begin position="489"/>
        <end position="592"/>
    </location>
</feature>
<feature type="domain" description="Nitrite/Sulfite reductase ferredoxin-like" evidence="15">
    <location>
        <begin position="415"/>
        <end position="478"/>
    </location>
</feature>
<comment type="cofactor">
    <cofactor evidence="1">
        <name>siroheme</name>
        <dbReference type="ChEBI" id="CHEBI:60052"/>
    </cofactor>
</comment>
<dbReference type="EC" id="1.7.7.1" evidence="10"/>
<evidence type="ECO:0000256" key="7">
    <source>
        <dbReference type="ARBA" id="ARBA00023002"/>
    </source>
</evidence>
<dbReference type="Gene3D" id="3.30.413.10">
    <property type="entry name" value="Sulfite Reductase Hemoprotein, domain 1"/>
    <property type="match status" value="2"/>
</dbReference>
<evidence type="ECO:0000256" key="9">
    <source>
        <dbReference type="ARBA" id="ARBA00023014"/>
    </source>
</evidence>
<evidence type="ECO:0000256" key="4">
    <source>
        <dbReference type="ARBA" id="ARBA00022485"/>
    </source>
</evidence>
<dbReference type="EMBL" id="CAXHTA020000003">
    <property type="protein sequence ID" value="CAL5220116.1"/>
    <property type="molecule type" value="Genomic_DNA"/>
</dbReference>
<evidence type="ECO:0000256" key="2">
    <source>
        <dbReference type="ARBA" id="ARBA00005096"/>
    </source>
</evidence>
<evidence type="ECO:0000256" key="5">
    <source>
        <dbReference type="ARBA" id="ARBA00022617"/>
    </source>
</evidence>
<protein>
    <recommendedName>
        <fullName evidence="11">Ferredoxin--nitrite reductase, chloroplastic</fullName>
        <ecNumber evidence="10">1.7.7.1</ecNumber>
    </recommendedName>
</protein>
<dbReference type="PANTHER" id="PTHR32439:SF0">
    <property type="entry name" value="FERREDOXIN--NITRITE REDUCTASE, CHLOROPLASTIC"/>
    <property type="match status" value="1"/>
</dbReference>
<feature type="region of interest" description="Disordered" evidence="13">
    <location>
        <begin position="617"/>
        <end position="640"/>
    </location>
</feature>
<sequence>MALPTAQSSVLVSGLPLPRAPRALPPCHRPAAVRCSAAATNGATANGATMNGTPPVKFEYVPATPEPLSDEVKAVMEEQGVDFETSGLKYLTNDARLRALDKKASKPEKIKNAKGGHRMWEDVFDLGEKIRSGEYKWEDLDLDDLDVRLKWSGLFHRKKRAPGTYMMRLKVPNGELSAKQLRWLGDAIANLDGGCGDITTRANVQLRGMTLAEADKIFEGLQTVGLSAVMTGMDNVRNMTGSPIAGIDPHELLDVRPLNYAINDMITNNGKGNPELTNLPRKLNIGLSPSRDDFPHTHINDVGLKAVHDPETGEVGFNVELGGYFSVKRNTMSIDGNTFVPYDQTVAYCKALLEVFRDYGARVDRQKSRLMWLVEAMGADAFREKIGEYMGVKLRTKVEEKYDTPWERRDVLGVHPQKQEGFSWAGACVPAGRLFPNDFYDFADACEKYGDGSVRLTVEQDVIFPFIPNDKVEEMKKEPIFQKYQIDAGNLTRGLVSCTGAQFCGLAVIETKNRAMAMVEKLEQQLEIPKKVRIHWTGCPNSCGQVQVADIGLMGGPAKMNGKATEGVRIFLGGTIGEDPALASEFEKGIPAHEDYLIPKLKELLIERFGAKEKEGAVQLNQSSQPTLRPNPGAETARAV</sequence>
<keyword evidence="5" id="KW-0349">Heme</keyword>
<comment type="catalytic activity">
    <reaction evidence="12">
        <text>6 oxidized [2Fe-2S]-[ferredoxin] + NH4(+) + 2 H2O = nitrite + 6 reduced [2Fe-2S]-[ferredoxin] + 8 H(+)</text>
        <dbReference type="Rhea" id="RHEA:18041"/>
        <dbReference type="Rhea" id="RHEA-COMP:10000"/>
        <dbReference type="Rhea" id="RHEA-COMP:10001"/>
        <dbReference type="ChEBI" id="CHEBI:15377"/>
        <dbReference type="ChEBI" id="CHEBI:15378"/>
        <dbReference type="ChEBI" id="CHEBI:16301"/>
        <dbReference type="ChEBI" id="CHEBI:28938"/>
        <dbReference type="ChEBI" id="CHEBI:33737"/>
        <dbReference type="ChEBI" id="CHEBI:33738"/>
        <dbReference type="EC" id="1.7.7.1"/>
    </reaction>
</comment>
<keyword evidence="6" id="KW-0479">Metal-binding</keyword>